<accession>A0A9W9R8Q3</accession>
<reference evidence="2" key="2">
    <citation type="journal article" date="2023" name="IMA Fungus">
        <title>Comparative genomic study of the Penicillium genus elucidates a diverse pangenome and 15 lateral gene transfer events.</title>
        <authorList>
            <person name="Petersen C."/>
            <person name="Sorensen T."/>
            <person name="Nielsen M.R."/>
            <person name="Sondergaard T.E."/>
            <person name="Sorensen J.L."/>
            <person name="Fitzpatrick D.A."/>
            <person name="Frisvad J.C."/>
            <person name="Nielsen K.L."/>
        </authorList>
    </citation>
    <scope>NUCLEOTIDE SEQUENCE</scope>
    <source>
        <strain evidence="2">IBT 35673</strain>
    </source>
</reference>
<evidence type="ECO:0000313" key="2">
    <source>
        <dbReference type="EMBL" id="KAJ5352888.1"/>
    </source>
</evidence>
<evidence type="ECO:0000313" key="3">
    <source>
        <dbReference type="Proteomes" id="UP001147695"/>
    </source>
</evidence>
<sequence length="332" mass="37023">MHAIFKATPAKLDLSNASQLFQVPTASESLYSLSVTRKRPRRNTEKFSSHFDDFNPMIPGFRSMSGGNEFTSSELDYRPNRYRESFLPPSFDTDDENPDESGSRKRIRRDSCIVSPSAEGPTLSTPTGWGRSVIKAVGKVLDLCWAGAFRGFYAGGGQGYEMPAASTTHESTWQSPTIPSSEKDTYSNTFCSTPVPGQYPDDDIDRTWVVVPETSEQFVGSDLPSPSLRSRRAFQASSPRRRPAVMPRLAKKSAYSGSRSPTKSQDLPSPRLKDGPAFSDMHKQAAKMRRKEREEDASIQRLNKQLQAMIREGKEALGTTVEVDDYDMYDSD</sequence>
<dbReference type="EMBL" id="JAPZBQ010000001">
    <property type="protein sequence ID" value="KAJ5352888.1"/>
    <property type="molecule type" value="Genomic_DNA"/>
</dbReference>
<organism evidence="2 3">
    <name type="scientific">Penicillium brevicompactum</name>
    <dbReference type="NCBI Taxonomy" id="5074"/>
    <lineage>
        <taxon>Eukaryota</taxon>
        <taxon>Fungi</taxon>
        <taxon>Dikarya</taxon>
        <taxon>Ascomycota</taxon>
        <taxon>Pezizomycotina</taxon>
        <taxon>Eurotiomycetes</taxon>
        <taxon>Eurotiomycetidae</taxon>
        <taxon>Eurotiales</taxon>
        <taxon>Aspergillaceae</taxon>
        <taxon>Penicillium</taxon>
    </lineage>
</organism>
<evidence type="ECO:0000256" key="1">
    <source>
        <dbReference type="SAM" id="MobiDB-lite"/>
    </source>
</evidence>
<dbReference type="AlphaFoldDB" id="A0A9W9R8Q3"/>
<feature type="region of interest" description="Disordered" evidence="1">
    <location>
        <begin position="86"/>
        <end position="129"/>
    </location>
</feature>
<protein>
    <submittedName>
        <fullName evidence="2">Uncharacterized protein</fullName>
    </submittedName>
</protein>
<gene>
    <name evidence="2" type="ORF">N7452_001862</name>
</gene>
<proteinExistence type="predicted"/>
<name>A0A9W9R8Q3_PENBR</name>
<feature type="region of interest" description="Disordered" evidence="1">
    <location>
        <begin position="218"/>
        <end position="298"/>
    </location>
</feature>
<dbReference type="Proteomes" id="UP001147695">
    <property type="component" value="Unassembled WGS sequence"/>
</dbReference>
<comment type="caution">
    <text evidence="2">The sequence shown here is derived from an EMBL/GenBank/DDBJ whole genome shotgun (WGS) entry which is preliminary data.</text>
</comment>
<reference evidence="2" key="1">
    <citation type="submission" date="2022-12" db="EMBL/GenBank/DDBJ databases">
        <authorList>
            <person name="Petersen C."/>
        </authorList>
    </citation>
    <scope>NUCLEOTIDE SEQUENCE</scope>
    <source>
        <strain evidence="2">IBT 35673</strain>
    </source>
</reference>
<feature type="compositionally biased region" description="Polar residues" evidence="1">
    <location>
        <begin position="255"/>
        <end position="267"/>
    </location>
</feature>